<feature type="transmembrane region" description="Helical" evidence="1">
    <location>
        <begin position="7"/>
        <end position="26"/>
    </location>
</feature>
<evidence type="ECO:0000313" key="2">
    <source>
        <dbReference type="EMBL" id="MDQ0227030.1"/>
    </source>
</evidence>
<proteinExistence type="predicted"/>
<feature type="transmembrane region" description="Helical" evidence="1">
    <location>
        <begin position="32"/>
        <end position="51"/>
    </location>
</feature>
<evidence type="ECO:0000313" key="3">
    <source>
        <dbReference type="Proteomes" id="UP001232245"/>
    </source>
</evidence>
<dbReference type="EMBL" id="JAUSTZ010000007">
    <property type="protein sequence ID" value="MDQ0227030.1"/>
    <property type="molecule type" value="Genomic_DNA"/>
</dbReference>
<name>A0ABT9Z6W7_9BACI</name>
<dbReference type="Pfam" id="PF17259">
    <property type="entry name" value="DUF5325"/>
    <property type="match status" value="1"/>
</dbReference>
<dbReference type="InterPro" id="IPR035211">
    <property type="entry name" value="DUF5325"/>
</dbReference>
<gene>
    <name evidence="2" type="ORF">J2S02_003375</name>
</gene>
<keyword evidence="1" id="KW-0812">Transmembrane</keyword>
<keyword evidence="3" id="KW-1185">Reference proteome</keyword>
<comment type="caution">
    <text evidence="2">The sequence shown here is derived from an EMBL/GenBank/DDBJ whole genome shotgun (WGS) entry which is preliminary data.</text>
</comment>
<dbReference type="RefSeq" id="WP_174879350.1">
    <property type="nucleotide sequence ID" value="NZ_CADEPK010000014.1"/>
</dbReference>
<keyword evidence="1" id="KW-0472">Membrane</keyword>
<sequence length="71" mass="7862">MKIGKWIFLVLACVAALSMIGIGIAVGERSLLGVLLSIVLLNAVMAFGFILKKKNERKRNIRVKIRLLILN</sequence>
<organism evidence="2 3">
    <name type="scientific">Metabacillus niabensis</name>
    <dbReference type="NCBI Taxonomy" id="324854"/>
    <lineage>
        <taxon>Bacteria</taxon>
        <taxon>Bacillati</taxon>
        <taxon>Bacillota</taxon>
        <taxon>Bacilli</taxon>
        <taxon>Bacillales</taxon>
        <taxon>Bacillaceae</taxon>
        <taxon>Metabacillus</taxon>
    </lineage>
</organism>
<dbReference type="Proteomes" id="UP001232245">
    <property type="component" value="Unassembled WGS sequence"/>
</dbReference>
<reference evidence="2 3" key="1">
    <citation type="submission" date="2023-07" db="EMBL/GenBank/DDBJ databases">
        <title>Genomic Encyclopedia of Type Strains, Phase IV (KMG-IV): sequencing the most valuable type-strain genomes for metagenomic binning, comparative biology and taxonomic classification.</title>
        <authorList>
            <person name="Goeker M."/>
        </authorList>
    </citation>
    <scope>NUCLEOTIDE SEQUENCE [LARGE SCALE GENOMIC DNA]</scope>
    <source>
        <strain evidence="2 3">DSM 17723</strain>
    </source>
</reference>
<accession>A0ABT9Z6W7</accession>
<keyword evidence="1" id="KW-1133">Transmembrane helix</keyword>
<evidence type="ECO:0000256" key="1">
    <source>
        <dbReference type="SAM" id="Phobius"/>
    </source>
</evidence>
<protein>
    <submittedName>
        <fullName evidence="2">Uncharacterized protein</fullName>
    </submittedName>
</protein>